<dbReference type="PROSITE" id="PS51420">
    <property type="entry name" value="RHO"/>
    <property type="match status" value="1"/>
</dbReference>
<dbReference type="InterPro" id="IPR027417">
    <property type="entry name" value="P-loop_NTPase"/>
</dbReference>
<evidence type="ECO:0000256" key="8">
    <source>
        <dbReference type="ARBA" id="ARBA00023288"/>
    </source>
</evidence>
<dbReference type="GO" id="GO:0007264">
    <property type="term" value="P:small GTPase-mediated signal transduction"/>
    <property type="evidence" value="ECO:0007669"/>
    <property type="project" value="InterPro"/>
</dbReference>
<dbReference type="PANTHER" id="PTHR24072">
    <property type="entry name" value="RHO FAMILY GTPASE"/>
    <property type="match status" value="1"/>
</dbReference>
<dbReference type="InterPro" id="IPR001806">
    <property type="entry name" value="Small_GTPase"/>
</dbReference>
<evidence type="ECO:0000256" key="9">
    <source>
        <dbReference type="ARBA" id="ARBA00023289"/>
    </source>
</evidence>
<comment type="caution">
    <text evidence="10">The sequence shown here is derived from an EMBL/GenBank/DDBJ whole genome shotgun (WGS) entry which is preliminary data.</text>
</comment>
<evidence type="ECO:0000256" key="1">
    <source>
        <dbReference type="ARBA" id="ARBA00004342"/>
    </source>
</evidence>
<dbReference type="PROSITE" id="PS51421">
    <property type="entry name" value="RAS"/>
    <property type="match status" value="1"/>
</dbReference>
<keyword evidence="7" id="KW-0472">Membrane</keyword>
<dbReference type="FunFam" id="3.40.50.300:FF:000983">
    <property type="entry name" value="Rho family GTPase"/>
    <property type="match status" value="1"/>
</dbReference>
<dbReference type="EMBL" id="JAZGQO010000002">
    <property type="protein sequence ID" value="KAK6192334.1"/>
    <property type="molecule type" value="Genomic_DNA"/>
</dbReference>
<keyword evidence="5" id="KW-0547">Nucleotide-binding</keyword>
<dbReference type="PRINTS" id="PR00449">
    <property type="entry name" value="RASTRNSFRMNG"/>
</dbReference>
<comment type="subcellular location">
    <subcellularLocation>
        <location evidence="1">Cell membrane</location>
        <topology evidence="1">Lipid-anchor</topology>
        <orientation evidence="1">Cytoplasmic side</orientation>
    </subcellularLocation>
</comment>
<dbReference type="GO" id="GO:0005886">
    <property type="term" value="C:plasma membrane"/>
    <property type="evidence" value="ECO:0007669"/>
    <property type="project" value="UniProtKB-SubCell"/>
</dbReference>
<dbReference type="AlphaFoldDB" id="A0AAN8Q192"/>
<reference evidence="10 11" key="1">
    <citation type="submission" date="2024-01" db="EMBL/GenBank/DDBJ databases">
        <title>The genome of the rayed Mediterranean limpet Patella caerulea (Linnaeus, 1758).</title>
        <authorList>
            <person name="Anh-Thu Weber A."/>
            <person name="Halstead-Nussloch G."/>
        </authorList>
    </citation>
    <scope>NUCLEOTIDE SEQUENCE [LARGE SCALE GENOMIC DNA]</scope>
    <source>
        <strain evidence="10">AATW-2023a</strain>
        <tissue evidence="10">Whole specimen</tissue>
    </source>
</reference>
<dbReference type="GO" id="GO:0003924">
    <property type="term" value="F:GTPase activity"/>
    <property type="evidence" value="ECO:0007669"/>
    <property type="project" value="InterPro"/>
</dbReference>
<gene>
    <name evidence="10" type="ORF">SNE40_003819</name>
</gene>
<keyword evidence="3" id="KW-1003">Cell membrane</keyword>
<dbReference type="SUPFAM" id="SSF52540">
    <property type="entry name" value="P-loop containing nucleoside triphosphate hydrolases"/>
    <property type="match status" value="1"/>
</dbReference>
<dbReference type="InterPro" id="IPR005225">
    <property type="entry name" value="Small_GTP-bd"/>
</dbReference>
<dbReference type="Pfam" id="PF00071">
    <property type="entry name" value="Ras"/>
    <property type="match status" value="1"/>
</dbReference>
<keyword evidence="8" id="KW-0449">Lipoprotein</keyword>
<dbReference type="GO" id="GO:0005525">
    <property type="term" value="F:GTP binding"/>
    <property type="evidence" value="ECO:0007669"/>
    <property type="project" value="UniProtKB-KW"/>
</dbReference>
<accession>A0AAN8Q192</accession>
<comment type="similarity">
    <text evidence="2">Belongs to the small GTPase superfamily. Rho family.</text>
</comment>
<dbReference type="InterPro" id="IPR003578">
    <property type="entry name" value="Small_GTPase_Rho"/>
</dbReference>
<protein>
    <submittedName>
        <fullName evidence="10">Uncharacterized protein</fullName>
    </submittedName>
</protein>
<evidence type="ECO:0000256" key="6">
    <source>
        <dbReference type="ARBA" id="ARBA00023134"/>
    </source>
</evidence>
<dbReference type="Gene3D" id="3.40.50.300">
    <property type="entry name" value="P-loop containing nucleotide triphosphate hydrolases"/>
    <property type="match status" value="1"/>
</dbReference>
<name>A0AAN8Q192_PATCE</name>
<evidence type="ECO:0000256" key="4">
    <source>
        <dbReference type="ARBA" id="ARBA00022481"/>
    </source>
</evidence>
<dbReference type="NCBIfam" id="TIGR00231">
    <property type="entry name" value="small_GTP"/>
    <property type="match status" value="1"/>
</dbReference>
<dbReference type="SMART" id="SM00173">
    <property type="entry name" value="RAS"/>
    <property type="match status" value="1"/>
</dbReference>
<dbReference type="Proteomes" id="UP001347796">
    <property type="component" value="Unassembled WGS sequence"/>
</dbReference>
<keyword evidence="4" id="KW-0488">Methylation</keyword>
<evidence type="ECO:0000256" key="3">
    <source>
        <dbReference type="ARBA" id="ARBA00022475"/>
    </source>
</evidence>
<sequence length="197" mass="22244">MEILTCCLGCPGCADQVYSRKMVVVGDGAVGKSSLLLRFSSNEYRDDVYQPTVMETDVICLELDNKEVRLTVFDTSGQREYDRLRPLAYNSNDVVIICFSLDSPSSLENVVRDWNPEIRHFCGKIPKILVGNKLDLRDGEEYILQNKDGYVTYQQGSDVADKIGAVGYIECSAKNNIGVKNVFYTAIRASLKHRRRR</sequence>
<dbReference type="CDD" id="cd00157">
    <property type="entry name" value="Rho"/>
    <property type="match status" value="1"/>
</dbReference>
<dbReference type="SMART" id="SM00174">
    <property type="entry name" value="RHO"/>
    <property type="match status" value="1"/>
</dbReference>
<keyword evidence="6" id="KW-0342">GTP-binding</keyword>
<keyword evidence="9" id="KW-0636">Prenylation</keyword>
<evidence type="ECO:0000256" key="5">
    <source>
        <dbReference type="ARBA" id="ARBA00022741"/>
    </source>
</evidence>
<keyword evidence="11" id="KW-1185">Reference proteome</keyword>
<evidence type="ECO:0000313" key="11">
    <source>
        <dbReference type="Proteomes" id="UP001347796"/>
    </source>
</evidence>
<dbReference type="SMART" id="SM00175">
    <property type="entry name" value="RAB"/>
    <property type="match status" value="1"/>
</dbReference>
<dbReference type="PROSITE" id="PS51419">
    <property type="entry name" value="RAB"/>
    <property type="match status" value="1"/>
</dbReference>
<evidence type="ECO:0000256" key="2">
    <source>
        <dbReference type="ARBA" id="ARBA00010142"/>
    </source>
</evidence>
<evidence type="ECO:0000313" key="10">
    <source>
        <dbReference type="EMBL" id="KAK6192334.1"/>
    </source>
</evidence>
<evidence type="ECO:0000256" key="7">
    <source>
        <dbReference type="ARBA" id="ARBA00023136"/>
    </source>
</evidence>
<proteinExistence type="inferred from homology"/>
<organism evidence="10 11">
    <name type="scientific">Patella caerulea</name>
    <name type="common">Rayed Mediterranean limpet</name>
    <dbReference type="NCBI Taxonomy" id="87958"/>
    <lineage>
        <taxon>Eukaryota</taxon>
        <taxon>Metazoa</taxon>
        <taxon>Spiralia</taxon>
        <taxon>Lophotrochozoa</taxon>
        <taxon>Mollusca</taxon>
        <taxon>Gastropoda</taxon>
        <taxon>Patellogastropoda</taxon>
        <taxon>Patelloidea</taxon>
        <taxon>Patellidae</taxon>
        <taxon>Patella</taxon>
    </lineage>
</organism>